<proteinExistence type="predicted"/>
<reference evidence="2" key="1">
    <citation type="submission" date="2019-12" db="EMBL/GenBank/DDBJ databases">
        <title>An insight into the sialome of adult female Ixodes ricinus ticks feeding for 6 days.</title>
        <authorList>
            <person name="Perner J."/>
            <person name="Ribeiro J.M.C."/>
        </authorList>
    </citation>
    <scope>NUCLEOTIDE SEQUENCE</scope>
    <source>
        <strain evidence="2">Semi-engorged</strain>
        <tissue evidence="2">Salivary glands</tissue>
    </source>
</reference>
<dbReference type="EMBL" id="GIFC01011324">
    <property type="protein sequence ID" value="MXU93407.1"/>
    <property type="molecule type" value="Transcribed_RNA"/>
</dbReference>
<accession>A0A6B0UUF1</accession>
<feature type="transmembrane region" description="Helical" evidence="1">
    <location>
        <begin position="106"/>
        <end position="125"/>
    </location>
</feature>
<protein>
    <submittedName>
        <fullName evidence="2">Uncharacterized protein</fullName>
    </submittedName>
</protein>
<name>A0A6B0UUF1_IXORI</name>
<dbReference type="AlphaFoldDB" id="A0A6B0UUF1"/>
<evidence type="ECO:0000313" key="2">
    <source>
        <dbReference type="EMBL" id="MXU93407.1"/>
    </source>
</evidence>
<feature type="transmembrane region" description="Helical" evidence="1">
    <location>
        <begin position="44"/>
        <end position="62"/>
    </location>
</feature>
<keyword evidence="1" id="KW-0812">Transmembrane</keyword>
<organism evidence="2">
    <name type="scientific">Ixodes ricinus</name>
    <name type="common">Common tick</name>
    <name type="synonym">Acarus ricinus</name>
    <dbReference type="NCBI Taxonomy" id="34613"/>
    <lineage>
        <taxon>Eukaryota</taxon>
        <taxon>Metazoa</taxon>
        <taxon>Ecdysozoa</taxon>
        <taxon>Arthropoda</taxon>
        <taxon>Chelicerata</taxon>
        <taxon>Arachnida</taxon>
        <taxon>Acari</taxon>
        <taxon>Parasitiformes</taxon>
        <taxon>Ixodida</taxon>
        <taxon>Ixodoidea</taxon>
        <taxon>Ixodidae</taxon>
        <taxon>Ixodinae</taxon>
        <taxon>Ixodes</taxon>
    </lineage>
</organism>
<evidence type="ECO:0000256" key="1">
    <source>
        <dbReference type="SAM" id="Phobius"/>
    </source>
</evidence>
<feature type="transmembrane region" description="Helical" evidence="1">
    <location>
        <begin position="12"/>
        <end position="32"/>
    </location>
</feature>
<sequence>MYCSIRISVFVFLPSLKCIPVFVFPNTFCLYLKCISGTYRDTLLQVYFSMIILVTIIMYPSISISKYIFEYFCPTLAATVDHGAVKRVGKSGIETSNFHEMWIKGYFIRFSLLSLGSCIFMFSNFRCLLSPLASHSHGVSAFCNA</sequence>
<keyword evidence="1" id="KW-0472">Membrane</keyword>
<keyword evidence="1" id="KW-1133">Transmembrane helix</keyword>